<reference evidence="3 4" key="1">
    <citation type="journal article" date="2022" name="Genome Biol. Evol.">
        <title>Host diet, physiology and behaviors set the stage for Lachnospiraceae cladogenesis.</title>
        <authorList>
            <person name="Vera-Ponce De Leon A."/>
            <person name="Schneider M."/>
            <person name="Jahnes B.C."/>
            <person name="Sadowski V."/>
            <person name="Camuy-Velez L.A."/>
            <person name="Duan J."/>
            <person name="Sabree Z.L."/>
        </authorList>
    </citation>
    <scope>NUCLEOTIDE SEQUENCE [LARGE SCALE GENOMIC DNA]</scope>
    <source>
        <strain evidence="3 4">PAL113</strain>
    </source>
</reference>
<dbReference type="Gene3D" id="3.40.50.620">
    <property type="entry name" value="HUPs"/>
    <property type="match status" value="1"/>
</dbReference>
<dbReference type="RefSeq" id="WP_262065189.1">
    <property type="nucleotide sequence ID" value="NZ_JAMXOD010000003.1"/>
</dbReference>
<gene>
    <name evidence="3" type="ORF">NK125_03125</name>
</gene>
<accession>A0ABT1E6D1</accession>
<dbReference type="Proteomes" id="UP001523566">
    <property type="component" value="Unassembled WGS sequence"/>
</dbReference>
<evidence type="ECO:0000313" key="3">
    <source>
        <dbReference type="EMBL" id="MCP1101404.1"/>
    </source>
</evidence>
<comment type="caution">
    <text evidence="3">The sequence shown here is derived from an EMBL/GenBank/DDBJ whole genome shotgun (WGS) entry which is preliminary data.</text>
</comment>
<dbReference type="Pfam" id="PF01012">
    <property type="entry name" value="ETF"/>
    <property type="match status" value="1"/>
</dbReference>
<organism evidence="3 4">
    <name type="scientific">Aequitasia blattaphilus</name>
    <dbReference type="NCBI Taxonomy" id="2949332"/>
    <lineage>
        <taxon>Bacteria</taxon>
        <taxon>Bacillati</taxon>
        <taxon>Bacillota</taxon>
        <taxon>Clostridia</taxon>
        <taxon>Lachnospirales</taxon>
        <taxon>Lachnospiraceae</taxon>
        <taxon>Aequitasia</taxon>
    </lineage>
</organism>
<sequence length="323" mass="35308">MREEKGIFVFLEYTRGKIEKVSLELIAKACELQKICNEPVYGVAIGEESKEIESQLCSLPIEKVWWYIQEGACLSELWEEAMVECIEKISPSILLLGGTPIGSGFASRIAVAMKTGVTADCTMLEFDENRNLVQTRPAFGGNIMASILTERTRPQIATVRPGIFPALTDSSGKTVVEKKTLGQKNKSPQLLAREEKEEKGGITDQEILVVAGRGVKKKEDLELLRELAHLLGGELASSRALVEKGWMSQKAQIGVSGNVVKPEVIITFGVSGTIQFMTGMKNAKKIIAVNIDKTAPILSVAHLPIVGDLYTIVPNLITLLKKE</sequence>
<dbReference type="Gene3D" id="3.40.50.1220">
    <property type="entry name" value="TPP-binding domain"/>
    <property type="match status" value="1"/>
</dbReference>
<dbReference type="EMBL" id="JAMZFW010000003">
    <property type="protein sequence ID" value="MCP1101404.1"/>
    <property type="molecule type" value="Genomic_DNA"/>
</dbReference>
<dbReference type="SUPFAM" id="SSF52467">
    <property type="entry name" value="DHS-like NAD/FAD-binding domain"/>
    <property type="match status" value="1"/>
</dbReference>
<feature type="domain" description="Electron transfer flavoprotein alpha/beta-subunit N-terminal" evidence="2">
    <location>
        <begin position="7"/>
        <end position="194"/>
    </location>
</feature>
<dbReference type="InterPro" id="IPR033947">
    <property type="entry name" value="ETF_alpha_N"/>
</dbReference>
<comment type="similarity">
    <text evidence="1">Belongs to the ETF alpha-subunit/FixB family.</text>
</comment>
<protein>
    <submittedName>
        <fullName evidence="3">Electron transfer flavoprotein subunit alpha/FixB family protein</fullName>
    </submittedName>
</protein>
<dbReference type="CDD" id="cd01715">
    <property type="entry name" value="ETF_alpha"/>
    <property type="match status" value="1"/>
</dbReference>
<dbReference type="SUPFAM" id="SSF52402">
    <property type="entry name" value="Adenine nucleotide alpha hydrolases-like"/>
    <property type="match status" value="1"/>
</dbReference>
<evidence type="ECO:0000256" key="1">
    <source>
        <dbReference type="ARBA" id="ARBA00005817"/>
    </source>
</evidence>
<name>A0ABT1E6D1_9FIRM</name>
<dbReference type="InterPro" id="IPR014729">
    <property type="entry name" value="Rossmann-like_a/b/a_fold"/>
</dbReference>
<dbReference type="Pfam" id="PF00766">
    <property type="entry name" value="ETF_alpha"/>
    <property type="match status" value="1"/>
</dbReference>
<dbReference type="PANTHER" id="PTHR43153">
    <property type="entry name" value="ELECTRON TRANSFER FLAVOPROTEIN ALPHA"/>
    <property type="match status" value="1"/>
</dbReference>
<dbReference type="InterPro" id="IPR014730">
    <property type="entry name" value="ETF_a/b_N"/>
</dbReference>
<dbReference type="PIRSF" id="PIRSF000089">
    <property type="entry name" value="Electra_flavoP_a"/>
    <property type="match status" value="1"/>
</dbReference>
<evidence type="ECO:0000259" key="2">
    <source>
        <dbReference type="SMART" id="SM00893"/>
    </source>
</evidence>
<evidence type="ECO:0000313" key="4">
    <source>
        <dbReference type="Proteomes" id="UP001523566"/>
    </source>
</evidence>
<dbReference type="InterPro" id="IPR001308">
    <property type="entry name" value="ETF_a/FixB"/>
</dbReference>
<dbReference type="SMART" id="SM00893">
    <property type="entry name" value="ETF"/>
    <property type="match status" value="1"/>
</dbReference>
<proteinExistence type="inferred from homology"/>
<dbReference type="InterPro" id="IPR029035">
    <property type="entry name" value="DHS-like_NAD/FAD-binding_dom"/>
</dbReference>
<dbReference type="InterPro" id="IPR014731">
    <property type="entry name" value="ETF_asu_C"/>
</dbReference>
<dbReference type="PANTHER" id="PTHR43153:SF1">
    <property type="entry name" value="ELECTRON TRANSFER FLAVOPROTEIN SUBUNIT ALPHA, MITOCHONDRIAL"/>
    <property type="match status" value="1"/>
</dbReference>
<keyword evidence="4" id="KW-1185">Reference proteome</keyword>